<reference evidence="4 5" key="1">
    <citation type="submission" date="2024-09" db="EMBL/GenBank/DDBJ databases">
        <title>The Natural Products Discovery Center: Release of the First 8490 Sequenced Strains for Exploring Actinobacteria Biosynthetic Diversity.</title>
        <authorList>
            <person name="Kalkreuter E."/>
            <person name="Kautsar S.A."/>
            <person name="Yang D."/>
            <person name="Bader C.D."/>
            <person name="Teijaro C.N."/>
            <person name="Fluegel L."/>
            <person name="Davis C.M."/>
            <person name="Simpson J.R."/>
            <person name="Lauterbach L."/>
            <person name="Steele A.D."/>
            <person name="Gui C."/>
            <person name="Meng S."/>
            <person name="Li G."/>
            <person name="Viehrig K."/>
            <person name="Ye F."/>
            <person name="Su P."/>
            <person name="Kiefer A.F."/>
            <person name="Nichols A."/>
            <person name="Cepeda A.J."/>
            <person name="Yan W."/>
            <person name="Fan B."/>
            <person name="Jiang Y."/>
            <person name="Adhikari A."/>
            <person name="Zheng C.-J."/>
            <person name="Schuster L."/>
            <person name="Cowan T.M."/>
            <person name="Smanski M.J."/>
            <person name="Chevrette M.G."/>
            <person name="De Carvalho L.P.S."/>
            <person name="Shen B."/>
        </authorList>
    </citation>
    <scope>NUCLEOTIDE SEQUENCE [LARGE SCALE GENOMIC DNA]</scope>
    <source>
        <strain evidence="4 5">NPDC056472</strain>
    </source>
</reference>
<dbReference type="InterPro" id="IPR012334">
    <property type="entry name" value="Pectin_lyas_fold"/>
</dbReference>
<comment type="caution">
    <text evidence="4">The sequence shown here is derived from an EMBL/GenBank/DDBJ whole genome shotgun (WGS) entry which is preliminary data.</text>
</comment>
<accession>A0ABW6J277</accession>
<dbReference type="InterPro" id="IPR006311">
    <property type="entry name" value="TAT_signal"/>
</dbReference>
<feature type="transmembrane region" description="Helical" evidence="2">
    <location>
        <begin position="587"/>
        <end position="606"/>
    </location>
</feature>
<dbReference type="SUPFAM" id="SSF51126">
    <property type="entry name" value="Pectin lyase-like"/>
    <property type="match status" value="1"/>
</dbReference>
<feature type="transmembrane region" description="Helical" evidence="2">
    <location>
        <begin position="535"/>
        <end position="553"/>
    </location>
</feature>
<dbReference type="InterPro" id="IPR011050">
    <property type="entry name" value="Pectin_lyase_fold/virulence"/>
</dbReference>
<keyword evidence="2" id="KW-0812">Transmembrane</keyword>
<keyword evidence="2" id="KW-0472">Membrane</keyword>
<organism evidence="4 5">
    <name type="scientific">Streptomyces wedmorensis</name>
    <dbReference type="NCBI Taxonomy" id="43759"/>
    <lineage>
        <taxon>Bacteria</taxon>
        <taxon>Bacillati</taxon>
        <taxon>Actinomycetota</taxon>
        <taxon>Actinomycetes</taxon>
        <taxon>Kitasatosporales</taxon>
        <taxon>Streptomycetaceae</taxon>
        <taxon>Streptomyces</taxon>
    </lineage>
</organism>
<dbReference type="Gene3D" id="2.160.20.10">
    <property type="entry name" value="Single-stranded right-handed beta-helix, Pectin lyase-like"/>
    <property type="match status" value="1"/>
</dbReference>
<feature type="transmembrane region" description="Helical" evidence="2">
    <location>
        <begin position="613"/>
        <end position="630"/>
    </location>
</feature>
<proteinExistence type="predicted"/>
<feature type="chain" id="PRO_5046559300" evidence="3">
    <location>
        <begin position="31"/>
        <end position="757"/>
    </location>
</feature>
<keyword evidence="3" id="KW-0732">Signal</keyword>
<feature type="transmembrane region" description="Helical" evidence="2">
    <location>
        <begin position="560"/>
        <end position="581"/>
    </location>
</feature>
<sequence length="757" mass="80692">MSWTRRLVLALSVVLAALAAALLTAPGAQAHEERPVTLPDGSGSVPKLRTGEPDLLVCKTDRADFERRVAGFPAALRTRNLALHERCARGGYRHLQQAVDAVDRPGMTIAILPGLYEEEPSLPQPTGECAGLKAPKSSLGYQILSYEQQLSCPHNQNLVAILGKKNLQIEGTGASRLDVVIDAKYQKLNALRADGSDGIYFRNFTAQRTTFNSLYVLAADGFVIDDVLTRWNDEYGFLTFASDHGLYKNCESYGNGDSGIYPGSASNINDGYGYDVPRYAIEITGCRSHHNMVGYSGTAGDSVWVHDNELDHNMGGASMDSAFPGHPGLPQNHARFERNLIHDNNQNYYPYVADGTCAKPPVDRGYEQGVVCPQISMPPGTGIITAGGNWNLYEDNWIYGHQRAAFFLSAVPAFIRGESAWGKQTDTSHHNRYAGNHLGVDKAGNAHPNRTEVWWDGQGSGNCWQSDAGATTPGALPGCGTRRGDVSGNTDRLIGEPVKLAQLLVCADYNVQARRLPAGCDWYGARGLQRVETQLALGSALLLALAGCALWWRRLRGNRLAGVATLIGLAGLALDVAGSTLALTPTALPALALLLTGVWWTLIGLALRPARPVLAWTTLTLGAVTLLDAFDKAVLMVPGIPLSPAWFRLLLGVVWVLWAVIASGTRPPRPTPTHPTGIPTPDGSPNASTPEPPAAGHPTDASTTGQPAETPAADRPTDAPTSGRPGDPSATGHPTDQPAVDHPTDQSALDRPAGGTA</sequence>
<feature type="signal peptide" evidence="3">
    <location>
        <begin position="1"/>
        <end position="30"/>
    </location>
</feature>
<dbReference type="RefSeq" id="WP_386251678.1">
    <property type="nucleotide sequence ID" value="NZ_JBHTRV010000029.1"/>
</dbReference>
<gene>
    <name evidence="4" type="ORF">ACFQ63_30555</name>
</gene>
<feature type="region of interest" description="Disordered" evidence="1">
    <location>
        <begin position="665"/>
        <end position="757"/>
    </location>
</feature>
<feature type="transmembrane region" description="Helical" evidence="2">
    <location>
        <begin position="645"/>
        <end position="664"/>
    </location>
</feature>
<name>A0ABW6J277_STRWE</name>
<dbReference type="EMBL" id="JBHTRV010000029">
    <property type="protein sequence ID" value="MFE5984020.1"/>
    <property type="molecule type" value="Genomic_DNA"/>
</dbReference>
<evidence type="ECO:0000313" key="4">
    <source>
        <dbReference type="EMBL" id="MFE5984020.1"/>
    </source>
</evidence>
<evidence type="ECO:0000256" key="1">
    <source>
        <dbReference type="SAM" id="MobiDB-lite"/>
    </source>
</evidence>
<evidence type="ECO:0000256" key="3">
    <source>
        <dbReference type="SAM" id="SignalP"/>
    </source>
</evidence>
<dbReference type="Proteomes" id="UP001600424">
    <property type="component" value="Unassembled WGS sequence"/>
</dbReference>
<keyword evidence="2" id="KW-1133">Transmembrane helix</keyword>
<protein>
    <submittedName>
        <fullName evidence="4">Right-handed parallel beta-helix repeat-containing protein</fullName>
    </submittedName>
</protein>
<evidence type="ECO:0000256" key="2">
    <source>
        <dbReference type="SAM" id="Phobius"/>
    </source>
</evidence>
<keyword evidence="5" id="KW-1185">Reference proteome</keyword>
<evidence type="ECO:0000313" key="5">
    <source>
        <dbReference type="Proteomes" id="UP001600424"/>
    </source>
</evidence>
<dbReference type="PROSITE" id="PS51318">
    <property type="entry name" value="TAT"/>
    <property type="match status" value="1"/>
</dbReference>